<reference evidence="1" key="1">
    <citation type="submission" date="2014-11" db="EMBL/GenBank/DDBJ databases">
        <authorList>
            <person name="Amaro Gonzalez C."/>
        </authorList>
    </citation>
    <scope>NUCLEOTIDE SEQUENCE</scope>
</reference>
<accession>A0A0E9SKR1</accession>
<sequence length="31" mass="3742">MSRMNFCQSWPQQATVLTITQRWSGKDYTYN</sequence>
<dbReference type="EMBL" id="GBXM01067337">
    <property type="protein sequence ID" value="JAH41240.1"/>
    <property type="molecule type" value="Transcribed_RNA"/>
</dbReference>
<proteinExistence type="predicted"/>
<name>A0A0E9SKR1_ANGAN</name>
<reference evidence="1" key="2">
    <citation type="journal article" date="2015" name="Fish Shellfish Immunol.">
        <title>Early steps in the European eel (Anguilla anguilla)-Vibrio vulnificus interaction in the gills: Role of the RtxA13 toxin.</title>
        <authorList>
            <person name="Callol A."/>
            <person name="Pajuelo D."/>
            <person name="Ebbesson L."/>
            <person name="Teles M."/>
            <person name="MacKenzie S."/>
            <person name="Amaro C."/>
        </authorList>
    </citation>
    <scope>NUCLEOTIDE SEQUENCE</scope>
</reference>
<organism evidence="1">
    <name type="scientific">Anguilla anguilla</name>
    <name type="common">European freshwater eel</name>
    <name type="synonym">Muraena anguilla</name>
    <dbReference type="NCBI Taxonomy" id="7936"/>
    <lineage>
        <taxon>Eukaryota</taxon>
        <taxon>Metazoa</taxon>
        <taxon>Chordata</taxon>
        <taxon>Craniata</taxon>
        <taxon>Vertebrata</taxon>
        <taxon>Euteleostomi</taxon>
        <taxon>Actinopterygii</taxon>
        <taxon>Neopterygii</taxon>
        <taxon>Teleostei</taxon>
        <taxon>Anguilliformes</taxon>
        <taxon>Anguillidae</taxon>
        <taxon>Anguilla</taxon>
    </lineage>
</organism>
<evidence type="ECO:0000313" key="1">
    <source>
        <dbReference type="EMBL" id="JAH41240.1"/>
    </source>
</evidence>
<protein>
    <submittedName>
        <fullName evidence="1">Uncharacterized protein</fullName>
    </submittedName>
</protein>
<dbReference type="AlphaFoldDB" id="A0A0E9SKR1"/>